<dbReference type="Gene3D" id="3.40.50.2000">
    <property type="entry name" value="Glycogen Phosphorylase B"/>
    <property type="match status" value="2"/>
</dbReference>
<reference evidence="5 6" key="1">
    <citation type="submission" date="2019-07" db="EMBL/GenBank/DDBJ databases">
        <title>complete genome sequencing of Ornithinimicrobium sp. H23M54.</title>
        <authorList>
            <person name="Bae J.-W."/>
            <person name="Lee S.-Y."/>
        </authorList>
    </citation>
    <scope>NUCLEOTIDE SEQUENCE [LARGE SCALE GENOMIC DNA]</scope>
    <source>
        <strain evidence="5 6">H23M54</strain>
    </source>
</reference>
<gene>
    <name evidence="5" type="ORF">FNH13_09955</name>
</gene>
<keyword evidence="2 5" id="KW-0808">Transferase</keyword>
<dbReference type="PANTHER" id="PTHR12526">
    <property type="entry name" value="GLYCOSYLTRANSFERASE"/>
    <property type="match status" value="1"/>
</dbReference>
<name>A0A516GFN1_9MICO</name>
<dbReference type="Pfam" id="PF13439">
    <property type="entry name" value="Glyco_transf_4"/>
    <property type="match status" value="1"/>
</dbReference>
<accession>A0A516GFN1</accession>
<keyword evidence="1" id="KW-0328">Glycosyltransferase</keyword>
<dbReference type="GO" id="GO:0016757">
    <property type="term" value="F:glycosyltransferase activity"/>
    <property type="evidence" value="ECO:0007669"/>
    <property type="project" value="UniProtKB-KW"/>
</dbReference>
<evidence type="ECO:0000256" key="1">
    <source>
        <dbReference type="ARBA" id="ARBA00022676"/>
    </source>
</evidence>
<evidence type="ECO:0000313" key="5">
    <source>
        <dbReference type="EMBL" id="QDO90334.1"/>
    </source>
</evidence>
<keyword evidence="6" id="KW-1185">Reference proteome</keyword>
<dbReference type="Pfam" id="PF00534">
    <property type="entry name" value="Glycos_transf_1"/>
    <property type="match status" value="1"/>
</dbReference>
<dbReference type="EMBL" id="CP041616">
    <property type="protein sequence ID" value="QDO90334.1"/>
    <property type="molecule type" value="Genomic_DNA"/>
</dbReference>
<dbReference type="InterPro" id="IPR001296">
    <property type="entry name" value="Glyco_trans_1"/>
</dbReference>
<dbReference type="PANTHER" id="PTHR12526:SF630">
    <property type="entry name" value="GLYCOSYLTRANSFERASE"/>
    <property type="match status" value="1"/>
</dbReference>
<protein>
    <submittedName>
        <fullName evidence="5">Colanic acid biosynthesis glycosyltransferase WcaL</fullName>
    </submittedName>
</protein>
<evidence type="ECO:0000256" key="2">
    <source>
        <dbReference type="ARBA" id="ARBA00022679"/>
    </source>
</evidence>
<organism evidence="5 6">
    <name type="scientific">Ornithinimicrobium ciconiae</name>
    <dbReference type="NCBI Taxonomy" id="2594265"/>
    <lineage>
        <taxon>Bacteria</taxon>
        <taxon>Bacillati</taxon>
        <taxon>Actinomycetota</taxon>
        <taxon>Actinomycetes</taxon>
        <taxon>Micrococcales</taxon>
        <taxon>Ornithinimicrobiaceae</taxon>
        <taxon>Ornithinimicrobium</taxon>
    </lineage>
</organism>
<dbReference type="AlphaFoldDB" id="A0A516GFN1"/>
<dbReference type="Proteomes" id="UP000315395">
    <property type="component" value="Chromosome"/>
</dbReference>
<feature type="domain" description="Glycosyl transferase family 1" evidence="3">
    <location>
        <begin position="216"/>
        <end position="371"/>
    </location>
</feature>
<dbReference type="InterPro" id="IPR028098">
    <property type="entry name" value="Glyco_trans_4-like_N"/>
</dbReference>
<evidence type="ECO:0000313" key="6">
    <source>
        <dbReference type="Proteomes" id="UP000315395"/>
    </source>
</evidence>
<dbReference type="KEGG" id="orz:FNH13_09955"/>
<evidence type="ECO:0000259" key="3">
    <source>
        <dbReference type="Pfam" id="PF00534"/>
    </source>
</evidence>
<sequence>MPRVGYVLKVYPRFSETFVVTEILSREAAGEDLAIFALRPTTDARFHPEIAKVQAPVTHLPKPAKLSEAWSVLREARTVIPELDERLPAILDLLTRLEPSEAVQGVHLALRATQQGITHLHAHFGSMAARIARVAGAIADIPFSVTTHAKDLFHESVDHDLLHEILAHADHVVAISEFNRSFLVSRYPDLADKVVLIRNGLDLARFEYAAPAPLSGPLKVVAVGRLVEKKGFTHLIEAVRQLAGPHGSGRQVQVRIAGDGDQAASLAQEVAAAGLSDTIELLGPRHQEEIRELLRWADVMAAPCVVGADGNADGLPTVLLEAMAMGVPVIGSDVTGIPEAVRDGSTGQLISADRLGMGEVDELVAALERVAGPDYPREQIARAARELVEAEFDTARQALRLAGHQQGQALFAAAGVM</sequence>
<dbReference type="OrthoDB" id="506201at2"/>
<evidence type="ECO:0000259" key="4">
    <source>
        <dbReference type="Pfam" id="PF13439"/>
    </source>
</evidence>
<dbReference type="SUPFAM" id="SSF53756">
    <property type="entry name" value="UDP-Glycosyltransferase/glycogen phosphorylase"/>
    <property type="match status" value="1"/>
</dbReference>
<proteinExistence type="predicted"/>
<feature type="domain" description="Glycosyltransferase subfamily 4-like N-terminal" evidence="4">
    <location>
        <begin position="109"/>
        <end position="205"/>
    </location>
</feature>